<dbReference type="PROSITE" id="PS00763">
    <property type="entry name" value="GLUTATHIONE_PEROXID_2"/>
    <property type="match status" value="1"/>
</dbReference>
<evidence type="ECO:0000256" key="3">
    <source>
        <dbReference type="ARBA" id="ARBA00023002"/>
    </source>
</evidence>
<dbReference type="GO" id="GO:0004602">
    <property type="term" value="F:glutathione peroxidase activity"/>
    <property type="evidence" value="ECO:0007669"/>
    <property type="project" value="UniProtKB-EC"/>
</dbReference>
<dbReference type="EC" id="1.11.1.9" evidence="5"/>
<dbReference type="InterPro" id="IPR029760">
    <property type="entry name" value="GPX_CS"/>
</dbReference>
<feature type="region of interest" description="Disordered" evidence="4">
    <location>
        <begin position="31"/>
        <end position="51"/>
    </location>
</feature>
<dbReference type="InterPro" id="IPR036249">
    <property type="entry name" value="Thioredoxin-like_sf"/>
</dbReference>
<dbReference type="FunFam" id="3.40.30.10:FF:000010">
    <property type="entry name" value="Glutathione peroxidase"/>
    <property type="match status" value="1"/>
</dbReference>
<keyword evidence="2 5" id="KW-0575">Peroxidase</keyword>
<gene>
    <name evidence="5" type="ORF">MNBD_PLANCTO02-998</name>
</gene>
<dbReference type="EC" id="1.11.1.15" evidence="5"/>
<dbReference type="Pfam" id="PF00255">
    <property type="entry name" value="GSHPx"/>
    <property type="match status" value="1"/>
</dbReference>
<dbReference type="SUPFAM" id="SSF52833">
    <property type="entry name" value="Thioredoxin-like"/>
    <property type="match status" value="1"/>
</dbReference>
<dbReference type="InterPro" id="IPR029759">
    <property type="entry name" value="GPX_AS"/>
</dbReference>
<sequence length="209" mass="23554">MRYTTCLLTLFCFSFCFSFCLASPLVAKPPHAHSKTKHSEKEGETKPHPVFSHQMKSLANKEIDFSKYRGKVLIIVNTASKCGATPQYANLQSLHKKYSKKGLVILGFPCNQFGKQEPGSSDQITHFCKKNYGVQFQMFSKIDVKGKKQAPLYKYLTSKAAFSKDAGGVRWNFEKFLVSKEGKVVARFRTSINPESPKVIKAIEAELKK</sequence>
<evidence type="ECO:0000313" key="5">
    <source>
        <dbReference type="EMBL" id="VAX39491.1"/>
    </source>
</evidence>
<dbReference type="Gene3D" id="3.40.30.10">
    <property type="entry name" value="Glutaredoxin"/>
    <property type="match status" value="1"/>
</dbReference>
<dbReference type="PROSITE" id="PS00460">
    <property type="entry name" value="GLUTATHIONE_PEROXID_1"/>
    <property type="match status" value="1"/>
</dbReference>
<dbReference type="CDD" id="cd00340">
    <property type="entry name" value="GSH_Peroxidase"/>
    <property type="match status" value="1"/>
</dbReference>
<organism evidence="5">
    <name type="scientific">hydrothermal vent metagenome</name>
    <dbReference type="NCBI Taxonomy" id="652676"/>
    <lineage>
        <taxon>unclassified sequences</taxon>
        <taxon>metagenomes</taxon>
        <taxon>ecological metagenomes</taxon>
    </lineage>
</organism>
<reference evidence="5" key="1">
    <citation type="submission" date="2018-06" db="EMBL/GenBank/DDBJ databases">
        <authorList>
            <person name="Zhirakovskaya E."/>
        </authorList>
    </citation>
    <scope>NUCLEOTIDE SEQUENCE</scope>
</reference>
<comment type="similarity">
    <text evidence="1">Belongs to the glutathione peroxidase family.</text>
</comment>
<accession>A0A3B1DKQ3</accession>
<dbReference type="PANTHER" id="PTHR11592">
    <property type="entry name" value="GLUTATHIONE PEROXIDASE"/>
    <property type="match status" value="1"/>
</dbReference>
<evidence type="ECO:0000256" key="4">
    <source>
        <dbReference type="SAM" id="MobiDB-lite"/>
    </source>
</evidence>
<dbReference type="GO" id="GO:0034599">
    <property type="term" value="P:cellular response to oxidative stress"/>
    <property type="evidence" value="ECO:0007669"/>
    <property type="project" value="TreeGrafter"/>
</dbReference>
<name>A0A3B1DKQ3_9ZZZZ</name>
<feature type="compositionally biased region" description="Basic and acidic residues" evidence="4">
    <location>
        <begin position="37"/>
        <end position="47"/>
    </location>
</feature>
<keyword evidence="3 5" id="KW-0560">Oxidoreductase</keyword>
<dbReference type="PROSITE" id="PS51355">
    <property type="entry name" value="GLUTATHIONE_PEROXID_3"/>
    <property type="match status" value="1"/>
</dbReference>
<proteinExistence type="inferred from homology"/>
<dbReference type="AlphaFoldDB" id="A0A3B1DKQ3"/>
<evidence type="ECO:0000256" key="1">
    <source>
        <dbReference type="ARBA" id="ARBA00006926"/>
    </source>
</evidence>
<evidence type="ECO:0000256" key="2">
    <source>
        <dbReference type="ARBA" id="ARBA00022559"/>
    </source>
</evidence>
<dbReference type="PRINTS" id="PR01011">
    <property type="entry name" value="GLUTPROXDASE"/>
</dbReference>
<dbReference type="InterPro" id="IPR000889">
    <property type="entry name" value="Glutathione_peroxidase"/>
</dbReference>
<dbReference type="EMBL" id="UOGL01000335">
    <property type="protein sequence ID" value="VAX39491.1"/>
    <property type="molecule type" value="Genomic_DNA"/>
</dbReference>
<dbReference type="PANTHER" id="PTHR11592:SF78">
    <property type="entry name" value="GLUTATHIONE PEROXIDASE"/>
    <property type="match status" value="1"/>
</dbReference>
<protein>
    <submittedName>
        <fullName evidence="5">Glutathione peroxidase @ Thioredoxin peroxidase</fullName>
        <ecNumber evidence="5">1.11.1.15</ecNumber>
        <ecNumber evidence="5">1.11.1.9</ecNumber>
    </submittedName>
</protein>